<evidence type="ECO:0000259" key="5">
    <source>
        <dbReference type="Pfam" id="PF24883"/>
    </source>
</evidence>
<comment type="caution">
    <text evidence="6">The sequence shown here is derived from an EMBL/GenBank/DDBJ whole genome shotgun (WGS) entry which is preliminary data.</text>
</comment>
<dbReference type="Pfam" id="PF22939">
    <property type="entry name" value="WHD_GPIID"/>
    <property type="match status" value="1"/>
</dbReference>
<dbReference type="Proteomes" id="UP000750711">
    <property type="component" value="Unassembled WGS sequence"/>
</dbReference>
<dbReference type="PANTHER" id="PTHR10039:SF15">
    <property type="entry name" value="NACHT DOMAIN-CONTAINING PROTEIN"/>
    <property type="match status" value="1"/>
</dbReference>
<dbReference type="InterPro" id="IPR056884">
    <property type="entry name" value="NPHP3-like_N"/>
</dbReference>
<dbReference type="InterPro" id="IPR027417">
    <property type="entry name" value="P-loop_NTPase"/>
</dbReference>
<protein>
    <recommendedName>
        <fullName evidence="8">AAA+ ATPase domain-containing protein</fullName>
    </recommendedName>
</protein>
<evidence type="ECO:0008006" key="8">
    <source>
        <dbReference type="Google" id="ProtNLM"/>
    </source>
</evidence>
<dbReference type="InterPro" id="IPR054471">
    <property type="entry name" value="GPIID_WHD"/>
</dbReference>
<dbReference type="PROSITE" id="PS50088">
    <property type="entry name" value="ANK_REPEAT"/>
    <property type="match status" value="1"/>
</dbReference>
<dbReference type="SMART" id="SM00248">
    <property type="entry name" value="ANK"/>
    <property type="match status" value="1"/>
</dbReference>
<dbReference type="Gene3D" id="1.25.40.20">
    <property type="entry name" value="Ankyrin repeat-containing domain"/>
    <property type="match status" value="1"/>
</dbReference>
<evidence type="ECO:0000313" key="7">
    <source>
        <dbReference type="Proteomes" id="UP000750711"/>
    </source>
</evidence>
<evidence type="ECO:0000256" key="1">
    <source>
        <dbReference type="ARBA" id="ARBA00022737"/>
    </source>
</evidence>
<accession>A0A9P8LCV1</accession>
<evidence type="ECO:0000259" key="3">
    <source>
        <dbReference type="Pfam" id="PF17109"/>
    </source>
</evidence>
<dbReference type="Pfam" id="PF24883">
    <property type="entry name" value="NPHP3_N"/>
    <property type="match status" value="1"/>
</dbReference>
<evidence type="ECO:0000313" key="6">
    <source>
        <dbReference type="EMBL" id="KAH0559932.1"/>
    </source>
</evidence>
<dbReference type="PROSITE" id="PS50297">
    <property type="entry name" value="ANK_REP_REGION"/>
    <property type="match status" value="1"/>
</dbReference>
<keyword evidence="7" id="KW-1185">Reference proteome</keyword>
<dbReference type="InterPro" id="IPR036770">
    <property type="entry name" value="Ankyrin_rpt-contain_sf"/>
</dbReference>
<dbReference type="EMBL" id="JAGHQM010000486">
    <property type="protein sequence ID" value="KAH0559932.1"/>
    <property type="molecule type" value="Genomic_DNA"/>
</dbReference>
<sequence length="760" mass="86172">MSTKQAFDDLWENALDRYFTSTDRTYSEQTLLNAVSLSPFTPASTILGAVVFLVKAADGVSEAYDWIEQLFDKLGDFTVRLDEYIKGGISALETKVVQILGCLLEILARSEKTIKDGRWKKYAAVLFLGKDEEIKASFEDLAKLFEDEQRLVSAITFATNQRMDKRIEEIEKTGKQMLEAAKRAEIGVDAIQQSQFRDIILNWISPTNFPAQQSDIIDRRQKETGQWFLDAPKFNNWIHGSKQTLFCPGMPGAGKTMMAAIAIDHLSRTIQNDTNGVAYIYCTYKKKREDQNTTILLAAILQQLVQARRPIPEPVSRLHENHSSRGTRPSVDEIFSTLQSILRNYSSVYLVVDTLDECLDKDCTHSQLLTRVRDLQKEANLHLMVTSRSIPEIEEEIKEKFKQAIRLEVRASDEDVKRFVMGQMCLLPKFIRSDDELQRLVKDKIVEAADGMFLLARLHIDLLQGKTTKKQVKLALEKVSKRFQGSEELVQVYDQAYDEAIKRIESQSHEKSALARNVLSWITYAQRQLTTGELCHALAIELGEEDLDEDNVPDVEDIVSVCAGLVTVDEVSNIIRLVHYTTQEYFERIRKKNWNPHAELKIASACLKYLSFHPFRSGSCPSDKEFESRLEQNAFLDYASRYWGWHAQAVTVQEQVFEVASLFLQDGNLVSCAVQTMSMSEYKYGNYSQAFPRQATSVHLTARFGLLYLSERLLSQPNGNIGISADSKDSYGLTPLSWAAGNGHEAVVKLLLAKGAEKSQ</sequence>
<dbReference type="Pfam" id="PF12796">
    <property type="entry name" value="Ank_2"/>
    <property type="match status" value="1"/>
</dbReference>
<name>A0A9P8LCV1_9PEZI</name>
<evidence type="ECO:0000259" key="4">
    <source>
        <dbReference type="Pfam" id="PF22939"/>
    </source>
</evidence>
<dbReference type="PANTHER" id="PTHR10039">
    <property type="entry name" value="AMELOGENIN"/>
    <property type="match status" value="1"/>
</dbReference>
<keyword evidence="1" id="KW-0677">Repeat</keyword>
<dbReference type="SUPFAM" id="SSF48403">
    <property type="entry name" value="Ankyrin repeat"/>
    <property type="match status" value="1"/>
</dbReference>
<keyword evidence="2" id="KW-0040">ANK repeat</keyword>
<dbReference type="InterPro" id="IPR031350">
    <property type="entry name" value="Goodbye_dom"/>
</dbReference>
<feature type="repeat" description="ANK" evidence="2">
    <location>
        <begin position="731"/>
        <end position="760"/>
    </location>
</feature>
<feature type="domain" description="GPI inositol-deacylase winged helix" evidence="4">
    <location>
        <begin position="510"/>
        <end position="586"/>
    </location>
</feature>
<dbReference type="InterPro" id="IPR002110">
    <property type="entry name" value="Ankyrin_rpt"/>
</dbReference>
<reference evidence="6" key="1">
    <citation type="submission" date="2021-03" db="EMBL/GenBank/DDBJ databases">
        <title>Comparative genomics and phylogenomic investigation of the class Geoglossomycetes provide insights into ecological specialization and systematics.</title>
        <authorList>
            <person name="Melie T."/>
            <person name="Pirro S."/>
            <person name="Miller A.N."/>
            <person name="Quandt A."/>
        </authorList>
    </citation>
    <scope>NUCLEOTIDE SEQUENCE</scope>
    <source>
        <strain evidence="6">CAQ_001_2017</strain>
    </source>
</reference>
<proteinExistence type="predicted"/>
<dbReference type="Pfam" id="PF17109">
    <property type="entry name" value="Goodbye"/>
    <property type="match status" value="1"/>
</dbReference>
<dbReference type="SUPFAM" id="SSF52540">
    <property type="entry name" value="P-loop containing nucleoside triphosphate hydrolases"/>
    <property type="match status" value="1"/>
</dbReference>
<feature type="domain" description="Fungal STAND N-terminal Goodbye" evidence="3">
    <location>
        <begin position="33"/>
        <end position="84"/>
    </location>
</feature>
<feature type="domain" description="Nephrocystin 3-like N-terminal" evidence="5">
    <location>
        <begin position="224"/>
        <end position="388"/>
    </location>
</feature>
<gene>
    <name evidence="6" type="ORF">GP486_003547</name>
</gene>
<evidence type="ECO:0000256" key="2">
    <source>
        <dbReference type="PROSITE-ProRule" id="PRU00023"/>
    </source>
</evidence>
<dbReference type="AlphaFoldDB" id="A0A9P8LCV1"/>
<dbReference type="Gene3D" id="3.40.50.300">
    <property type="entry name" value="P-loop containing nucleotide triphosphate hydrolases"/>
    <property type="match status" value="1"/>
</dbReference>
<organism evidence="6 7">
    <name type="scientific">Trichoglossum hirsutum</name>
    <dbReference type="NCBI Taxonomy" id="265104"/>
    <lineage>
        <taxon>Eukaryota</taxon>
        <taxon>Fungi</taxon>
        <taxon>Dikarya</taxon>
        <taxon>Ascomycota</taxon>
        <taxon>Pezizomycotina</taxon>
        <taxon>Geoglossomycetes</taxon>
        <taxon>Geoglossales</taxon>
        <taxon>Geoglossaceae</taxon>
        <taxon>Trichoglossum</taxon>
    </lineage>
</organism>